<dbReference type="GO" id="GO:0005524">
    <property type="term" value="F:ATP binding"/>
    <property type="evidence" value="ECO:0007669"/>
    <property type="project" value="InterPro"/>
</dbReference>
<gene>
    <name evidence="2" type="ORF">S03H2_24675</name>
</gene>
<protein>
    <recommendedName>
        <fullName evidence="1">DNA mismatch repair protein S5 domain-containing protein</fullName>
    </recommendedName>
</protein>
<dbReference type="GO" id="GO:0030983">
    <property type="term" value="F:mismatched DNA binding"/>
    <property type="evidence" value="ECO:0007669"/>
    <property type="project" value="InterPro"/>
</dbReference>
<dbReference type="InterPro" id="IPR013507">
    <property type="entry name" value="DNA_mismatch_S5_2-like"/>
</dbReference>
<dbReference type="SUPFAM" id="SSF54211">
    <property type="entry name" value="Ribosomal protein S5 domain 2-like"/>
    <property type="match status" value="1"/>
</dbReference>
<dbReference type="Pfam" id="PF01119">
    <property type="entry name" value="DNA_mis_repair"/>
    <property type="match status" value="1"/>
</dbReference>
<dbReference type="GO" id="GO:0006298">
    <property type="term" value="P:mismatch repair"/>
    <property type="evidence" value="ECO:0007669"/>
    <property type="project" value="InterPro"/>
</dbReference>
<dbReference type="EMBL" id="BARU01013773">
    <property type="protein sequence ID" value="GAH40687.1"/>
    <property type="molecule type" value="Genomic_DNA"/>
</dbReference>
<feature type="non-terminal residue" evidence="2">
    <location>
        <position position="1"/>
    </location>
</feature>
<dbReference type="CDD" id="cd00782">
    <property type="entry name" value="MutL_Trans"/>
    <property type="match status" value="1"/>
</dbReference>
<dbReference type="SMART" id="SM01340">
    <property type="entry name" value="DNA_mis_repair"/>
    <property type="match status" value="1"/>
</dbReference>
<dbReference type="AlphaFoldDB" id="X1F6Y4"/>
<organism evidence="2">
    <name type="scientific">marine sediment metagenome</name>
    <dbReference type="NCBI Taxonomy" id="412755"/>
    <lineage>
        <taxon>unclassified sequences</taxon>
        <taxon>metagenomes</taxon>
        <taxon>ecological metagenomes</taxon>
    </lineage>
</organism>
<evidence type="ECO:0000259" key="1">
    <source>
        <dbReference type="SMART" id="SM01340"/>
    </source>
</evidence>
<reference evidence="2" key="1">
    <citation type="journal article" date="2014" name="Front. Microbiol.">
        <title>High frequency of phylogenetically diverse reductive dehalogenase-homologous genes in deep subseafloor sedimentary metagenomes.</title>
        <authorList>
            <person name="Kawai M."/>
            <person name="Futagami T."/>
            <person name="Toyoda A."/>
            <person name="Takaki Y."/>
            <person name="Nishi S."/>
            <person name="Hori S."/>
            <person name="Arai W."/>
            <person name="Tsubouchi T."/>
            <person name="Morono Y."/>
            <person name="Uchiyama I."/>
            <person name="Ito T."/>
            <person name="Fujiyama A."/>
            <person name="Inagaki F."/>
            <person name="Takami H."/>
        </authorList>
    </citation>
    <scope>NUCLEOTIDE SEQUENCE</scope>
    <source>
        <strain evidence="2">Expedition CK06-06</strain>
    </source>
</reference>
<dbReference type="InterPro" id="IPR020568">
    <property type="entry name" value="Ribosomal_Su5_D2-typ_SF"/>
</dbReference>
<comment type="caution">
    <text evidence="2">The sequence shown here is derived from an EMBL/GenBank/DDBJ whole genome shotgun (WGS) entry which is preliminary data.</text>
</comment>
<name>X1F6Y4_9ZZZZ</name>
<dbReference type="Gene3D" id="3.30.230.10">
    <property type="match status" value="1"/>
</dbReference>
<evidence type="ECO:0000313" key="2">
    <source>
        <dbReference type="EMBL" id="GAH40687.1"/>
    </source>
</evidence>
<proteinExistence type="predicted"/>
<feature type="domain" description="DNA mismatch repair protein S5" evidence="1">
    <location>
        <begin position="1"/>
        <end position="72"/>
    </location>
</feature>
<sequence length="97" mass="11334">NRYIKHPYLHKAVMKAYDQILPPETIPSYFVYFTSDPETIDINIHPTKSEVKFEDERSIWQFLLAATKEALGKFNIVPSIDFENEGIMELWNDGTIL</sequence>
<dbReference type="InterPro" id="IPR014721">
    <property type="entry name" value="Ribsml_uS5_D2-typ_fold_subgr"/>
</dbReference>
<accession>X1F6Y4</accession>